<organism evidence="4 5">
    <name type="scientific">Prevotella aurantiaca</name>
    <dbReference type="NCBI Taxonomy" id="596085"/>
    <lineage>
        <taxon>Bacteria</taxon>
        <taxon>Pseudomonadati</taxon>
        <taxon>Bacteroidota</taxon>
        <taxon>Bacteroidia</taxon>
        <taxon>Bacteroidales</taxon>
        <taxon>Prevotellaceae</taxon>
        <taxon>Prevotella</taxon>
    </lineage>
</organism>
<evidence type="ECO:0000259" key="3">
    <source>
        <dbReference type="Pfam" id="PF19295"/>
    </source>
</evidence>
<dbReference type="InterPro" id="IPR000825">
    <property type="entry name" value="SUF_FeS_clus_asmbl_SufBD_core"/>
</dbReference>
<sequence>MQSEKQYIDLYNETQGMIKQHSCDVLNRVRDKAFEDFKTQGFPTKKVERYKYTDIPKLFAPDYGLNLQRLKMPINPYAEFKCDVPNLSTSLYFVVNDQFYTDQLPKTQLNDGIVVDSFSNAIKTHSEIITKHYAKLADTAKDALTAFNTMLAQDGLFVYVPKGVKADRTIQVINILRSDVDLMLNRRILIVLEEGAEMSMLFCDDSADDRNFLSTQVIEAYVGNNAKLELNCLEETHLKNVRISNVYIDQQSNSSVSHNIITLHNGVTRNKLDLTFSGEGSECFLNGCVIADKHQHVDNNTVINHAVGNCTSNQLYKYVLDDHAVGAFAGLIYVAKDAQKTLSHEVNQNLCAASTAHMYTQPMLEIYADDVQCNHGSTVGQLNDAALFYMQQRGIDKREAKLLLEFAFANEVIDKMELIPLRDRLHHLVEKRFRGELDKCGGCKLCQ</sequence>
<name>A0A930HL12_9BACT</name>
<evidence type="ECO:0000313" key="4">
    <source>
        <dbReference type="EMBL" id="MBF1383760.1"/>
    </source>
</evidence>
<evidence type="ECO:0000259" key="2">
    <source>
        <dbReference type="Pfam" id="PF01458"/>
    </source>
</evidence>
<comment type="caution">
    <text evidence="4">The sequence shown here is derived from an EMBL/GenBank/DDBJ whole genome shotgun (WGS) entry which is preliminary data.</text>
</comment>
<dbReference type="NCBIfam" id="TIGR01981">
    <property type="entry name" value="sufD"/>
    <property type="match status" value="1"/>
</dbReference>
<dbReference type="PANTHER" id="PTHR43575:SF1">
    <property type="entry name" value="PROTEIN ABCI7, CHLOROPLASTIC"/>
    <property type="match status" value="1"/>
</dbReference>
<protein>
    <submittedName>
        <fullName evidence="4">Fe-S cluster assembly protein SufD</fullName>
    </submittedName>
</protein>
<feature type="domain" description="SUF system FeS cluster assembly SufBD N-terminal" evidence="3">
    <location>
        <begin position="1"/>
        <end position="172"/>
    </location>
</feature>
<evidence type="ECO:0000256" key="1">
    <source>
        <dbReference type="ARBA" id="ARBA00043967"/>
    </source>
</evidence>
<dbReference type="Pfam" id="PF01458">
    <property type="entry name" value="SUFBD_core"/>
    <property type="match status" value="1"/>
</dbReference>
<dbReference type="InterPro" id="IPR011542">
    <property type="entry name" value="SUF_FeS_clus_asmbl_SufD"/>
</dbReference>
<dbReference type="InterPro" id="IPR037284">
    <property type="entry name" value="SUF_FeS_clus_asmbl_SufBD_sf"/>
</dbReference>
<dbReference type="InterPro" id="IPR045595">
    <property type="entry name" value="SufBD_N"/>
</dbReference>
<reference evidence="4" key="1">
    <citation type="submission" date="2020-04" db="EMBL/GenBank/DDBJ databases">
        <title>Deep metagenomics examines the oral microbiome during advanced dental caries in children, revealing novel taxa and co-occurrences with host molecules.</title>
        <authorList>
            <person name="Baker J.L."/>
            <person name="Morton J.T."/>
            <person name="Dinis M."/>
            <person name="Alvarez R."/>
            <person name="Tran N.C."/>
            <person name="Knight R."/>
            <person name="Edlund A."/>
        </authorList>
    </citation>
    <scope>NUCLEOTIDE SEQUENCE</scope>
    <source>
        <strain evidence="4">JCVI_44_bin.5</strain>
    </source>
</reference>
<dbReference type="AlphaFoldDB" id="A0A930HL12"/>
<dbReference type="RefSeq" id="WP_273158510.1">
    <property type="nucleotide sequence ID" value="NZ_JABZSJ010000008.1"/>
</dbReference>
<accession>A0A930HL12</accession>
<feature type="domain" description="SUF system FeS cluster assembly SufBD core" evidence="2">
    <location>
        <begin position="182"/>
        <end position="408"/>
    </location>
</feature>
<dbReference type="PANTHER" id="PTHR43575">
    <property type="entry name" value="PROTEIN ABCI7, CHLOROPLASTIC"/>
    <property type="match status" value="1"/>
</dbReference>
<dbReference type="Pfam" id="PF19295">
    <property type="entry name" value="SufBD_N"/>
    <property type="match status" value="1"/>
</dbReference>
<evidence type="ECO:0000313" key="5">
    <source>
        <dbReference type="Proteomes" id="UP000771736"/>
    </source>
</evidence>
<gene>
    <name evidence="4" type="primary">sufD</name>
    <name evidence="4" type="ORF">HXN26_02720</name>
</gene>
<dbReference type="SUPFAM" id="SSF101960">
    <property type="entry name" value="Stabilizer of iron transporter SufD"/>
    <property type="match status" value="1"/>
</dbReference>
<dbReference type="EMBL" id="JABZSJ010000008">
    <property type="protein sequence ID" value="MBF1383760.1"/>
    <property type="molecule type" value="Genomic_DNA"/>
</dbReference>
<comment type="similarity">
    <text evidence="1">Belongs to the iron-sulfur cluster assembly SufBD family.</text>
</comment>
<dbReference type="GO" id="GO:0016226">
    <property type="term" value="P:iron-sulfur cluster assembly"/>
    <property type="evidence" value="ECO:0007669"/>
    <property type="project" value="InterPro"/>
</dbReference>
<proteinExistence type="inferred from homology"/>
<dbReference type="Proteomes" id="UP000771736">
    <property type="component" value="Unassembled WGS sequence"/>
</dbReference>
<dbReference type="InterPro" id="IPR055346">
    <property type="entry name" value="Fe-S_cluster_assembly_SufBD"/>
</dbReference>